<keyword evidence="4" id="KW-1185">Reference proteome</keyword>
<dbReference type="RefSeq" id="WP_116977077.1">
    <property type="nucleotide sequence ID" value="NZ_QPMM01000009.1"/>
</dbReference>
<proteinExistence type="predicted"/>
<comment type="caution">
    <text evidence="3">The sequence shown here is derived from an EMBL/GenBank/DDBJ whole genome shotgun (WGS) entry which is preliminary data.</text>
</comment>
<name>A0A3E1Y7T6_9BACT</name>
<keyword evidence="1" id="KW-0812">Transmembrane</keyword>
<dbReference type="CDD" id="cd10917">
    <property type="entry name" value="CE4_NodB_like_6s_7s"/>
    <property type="match status" value="1"/>
</dbReference>
<evidence type="ECO:0000313" key="3">
    <source>
        <dbReference type="EMBL" id="RFS21129.1"/>
    </source>
</evidence>
<sequence length="259" mass="29094">MLNNRIVNIIVIFSLLLILFLHKGMGYNIAIWWYAVPILVFLPLTIRGAMNVGSGYFMKVICKATTSEKVVALSFDDGPLPTYTPVILDVLKMEKVAAAFFCIGKHITGNEHLLQRIYAEGHAIGNHTYSHAFWFDMKLSGSMLKDMQQMDVMTTTATGLQPRLFRPPYGVTNPNLARAVKAGGYIPVGWNIRSLDTVAKNQDELLNRVVSQLQPGAVILLHDTCQITAEILPTLINRIREQGYRFERIDKMLNLPAYV</sequence>
<dbReference type="InterPro" id="IPR050248">
    <property type="entry name" value="Polysacc_deacetylase_ArnD"/>
</dbReference>
<dbReference type="GO" id="GO:0016810">
    <property type="term" value="F:hydrolase activity, acting on carbon-nitrogen (but not peptide) bonds"/>
    <property type="evidence" value="ECO:0007669"/>
    <property type="project" value="InterPro"/>
</dbReference>
<accession>A0A3E1Y7T6</accession>
<feature type="transmembrane region" description="Helical" evidence="1">
    <location>
        <begin position="7"/>
        <end position="25"/>
    </location>
</feature>
<evidence type="ECO:0000256" key="1">
    <source>
        <dbReference type="SAM" id="Phobius"/>
    </source>
</evidence>
<dbReference type="EMBL" id="QPMM01000009">
    <property type="protein sequence ID" value="RFS21129.1"/>
    <property type="molecule type" value="Genomic_DNA"/>
</dbReference>
<dbReference type="InterPro" id="IPR002509">
    <property type="entry name" value="NODB_dom"/>
</dbReference>
<evidence type="ECO:0000313" key="4">
    <source>
        <dbReference type="Proteomes" id="UP000260644"/>
    </source>
</evidence>
<keyword evidence="1" id="KW-0472">Membrane</keyword>
<dbReference type="PANTHER" id="PTHR10587">
    <property type="entry name" value="GLYCOSYL TRANSFERASE-RELATED"/>
    <property type="match status" value="1"/>
</dbReference>
<dbReference type="Gene3D" id="3.20.20.370">
    <property type="entry name" value="Glycoside hydrolase/deacetylase"/>
    <property type="match status" value="1"/>
</dbReference>
<dbReference type="Proteomes" id="UP000260644">
    <property type="component" value="Unassembled WGS sequence"/>
</dbReference>
<organism evidence="3 4">
    <name type="scientific">Chitinophaga silvatica</name>
    <dbReference type="NCBI Taxonomy" id="2282649"/>
    <lineage>
        <taxon>Bacteria</taxon>
        <taxon>Pseudomonadati</taxon>
        <taxon>Bacteroidota</taxon>
        <taxon>Chitinophagia</taxon>
        <taxon>Chitinophagales</taxon>
        <taxon>Chitinophagaceae</taxon>
        <taxon>Chitinophaga</taxon>
    </lineage>
</organism>
<dbReference type="AlphaFoldDB" id="A0A3E1Y7T6"/>
<feature type="transmembrane region" description="Helical" evidence="1">
    <location>
        <begin position="31"/>
        <end position="50"/>
    </location>
</feature>
<protein>
    <submittedName>
        <fullName evidence="3">Polysaccharide deacetylase family protein</fullName>
    </submittedName>
</protein>
<gene>
    <name evidence="3" type="ORF">DVR12_17480</name>
</gene>
<reference evidence="3 4" key="1">
    <citation type="submission" date="2018-07" db="EMBL/GenBank/DDBJ databases">
        <title>Chitinophaga K2CV101002-2 sp. nov., isolated from a monsoon evergreen broad-leaved forest soil.</title>
        <authorList>
            <person name="Lv Y."/>
        </authorList>
    </citation>
    <scope>NUCLEOTIDE SEQUENCE [LARGE SCALE GENOMIC DNA]</scope>
    <source>
        <strain evidence="3 4">GDMCC 1.1288</strain>
    </source>
</reference>
<dbReference type="GO" id="GO:0005975">
    <property type="term" value="P:carbohydrate metabolic process"/>
    <property type="evidence" value="ECO:0007669"/>
    <property type="project" value="InterPro"/>
</dbReference>
<evidence type="ECO:0000259" key="2">
    <source>
        <dbReference type="PROSITE" id="PS51677"/>
    </source>
</evidence>
<dbReference type="InterPro" id="IPR011330">
    <property type="entry name" value="Glyco_hydro/deAcase_b/a-brl"/>
</dbReference>
<keyword evidence="1" id="KW-1133">Transmembrane helix</keyword>
<feature type="domain" description="NodB homology" evidence="2">
    <location>
        <begin position="69"/>
        <end position="247"/>
    </location>
</feature>
<dbReference type="PROSITE" id="PS51677">
    <property type="entry name" value="NODB"/>
    <property type="match status" value="1"/>
</dbReference>
<dbReference type="OrthoDB" id="9812065at2"/>
<dbReference type="Pfam" id="PF01522">
    <property type="entry name" value="Polysacc_deac_1"/>
    <property type="match status" value="1"/>
</dbReference>
<dbReference type="SUPFAM" id="SSF88713">
    <property type="entry name" value="Glycoside hydrolase/deacetylase"/>
    <property type="match status" value="1"/>
</dbReference>